<evidence type="ECO:0000313" key="2">
    <source>
        <dbReference type="EMBL" id="MBG0837683.1"/>
    </source>
</evidence>
<evidence type="ECO:0000313" key="3">
    <source>
        <dbReference type="Proteomes" id="UP000596932"/>
    </source>
</evidence>
<name>A0A931D7S9_9PSED</name>
<dbReference type="PANTHER" id="PTHR47432:SF1">
    <property type="entry name" value="CELL WALL ASSEMBLY REGULATOR SMI1"/>
    <property type="match status" value="1"/>
</dbReference>
<evidence type="ECO:0000259" key="1">
    <source>
        <dbReference type="SMART" id="SM00860"/>
    </source>
</evidence>
<dbReference type="InterPro" id="IPR018958">
    <property type="entry name" value="Knr4/Smi1-like_dom"/>
</dbReference>
<protein>
    <submittedName>
        <fullName evidence="2">SMI1/KNR4 family protein</fullName>
    </submittedName>
</protein>
<feature type="domain" description="Knr4/Smi1-like" evidence="1">
    <location>
        <begin position="26"/>
        <end position="162"/>
    </location>
</feature>
<comment type="caution">
    <text evidence="2">The sequence shown here is derived from an EMBL/GenBank/DDBJ whole genome shotgun (WGS) entry which is preliminary data.</text>
</comment>
<dbReference type="PANTHER" id="PTHR47432">
    <property type="entry name" value="CELL WALL ASSEMBLY REGULATOR SMI1"/>
    <property type="match status" value="1"/>
</dbReference>
<dbReference type="SMART" id="SM00860">
    <property type="entry name" value="SMI1_KNR4"/>
    <property type="match status" value="1"/>
</dbReference>
<dbReference type="Gene3D" id="3.40.1580.10">
    <property type="entry name" value="SMI1/KNR4-like"/>
    <property type="match status" value="1"/>
</dbReference>
<accession>A0A931D7S9</accession>
<dbReference type="AlphaFoldDB" id="A0A931D7S9"/>
<dbReference type="Proteomes" id="UP000596932">
    <property type="component" value="Unassembled WGS sequence"/>
</dbReference>
<organism evidence="2 3">
    <name type="scientific">Pseudomonas chaetocerotis</name>
    <dbReference type="NCBI Taxonomy" id="2758695"/>
    <lineage>
        <taxon>Bacteria</taxon>
        <taxon>Pseudomonadati</taxon>
        <taxon>Pseudomonadota</taxon>
        <taxon>Gammaproteobacteria</taxon>
        <taxon>Pseudomonadales</taxon>
        <taxon>Pseudomonadaceae</taxon>
        <taxon>Pseudomonas</taxon>
    </lineage>
</organism>
<dbReference type="InterPro" id="IPR051873">
    <property type="entry name" value="KNR4/SMI1_regulator"/>
</dbReference>
<sequence length="165" mass="18398">MKQLWQQLENHLSAHNPELLADLNPPATDAQIRELEKTIGVQLPADFFEFLKVHNGQAGRAEPLFEGYRFLSSGEIAKESKLWSNLLNTGAFKGFKPEPQSGVTAAWWSDLWIPFAANDEGDCICLDLEPAAEGAKGQVIQVWHDDSSREILAESFGKFVSDTLR</sequence>
<reference evidence="2" key="1">
    <citation type="submission" date="2020-07" db="EMBL/GenBank/DDBJ databases">
        <title>Pseudomonas chaetoceroseae sp. nov., a new member of the Pseudomonas oleovorans group isolated from a culture of Chaetoceros calcitrans.</title>
        <authorList>
            <person name="Girard L."/>
            <person name="Lood C."/>
            <person name="De Mot R."/>
            <person name="Baudart J."/>
        </authorList>
    </citation>
    <scope>NUCLEOTIDE SEQUENCE</scope>
    <source>
        <strain evidence="2">536</strain>
    </source>
</reference>
<dbReference type="SUPFAM" id="SSF160631">
    <property type="entry name" value="SMI1/KNR4-like"/>
    <property type="match status" value="1"/>
</dbReference>
<dbReference type="RefSeq" id="WP_196476667.1">
    <property type="nucleotide sequence ID" value="NZ_JACFYX020000019.1"/>
</dbReference>
<keyword evidence="3" id="KW-1185">Reference proteome</keyword>
<dbReference type="Pfam" id="PF09346">
    <property type="entry name" value="SMI1_KNR4"/>
    <property type="match status" value="1"/>
</dbReference>
<proteinExistence type="predicted"/>
<dbReference type="InterPro" id="IPR037883">
    <property type="entry name" value="Knr4/Smi1-like_sf"/>
</dbReference>
<gene>
    <name evidence="2" type="ORF">H3221_21420</name>
</gene>
<dbReference type="EMBL" id="JACFYX010000025">
    <property type="protein sequence ID" value="MBG0837683.1"/>
    <property type="molecule type" value="Genomic_DNA"/>
</dbReference>